<organism evidence="1 2">
    <name type="scientific">Modicisalibacter xianhensis</name>
    <dbReference type="NCBI Taxonomy" id="442341"/>
    <lineage>
        <taxon>Bacteria</taxon>
        <taxon>Pseudomonadati</taxon>
        <taxon>Pseudomonadota</taxon>
        <taxon>Gammaproteobacteria</taxon>
        <taxon>Oceanospirillales</taxon>
        <taxon>Halomonadaceae</taxon>
        <taxon>Modicisalibacter</taxon>
    </lineage>
</organism>
<reference evidence="1 2" key="1">
    <citation type="submission" date="2019-03" db="EMBL/GenBank/DDBJ databases">
        <title>Freshwater and sediment microbial communities from various areas in North America, analyzing microbe dynamics in response to fracking.</title>
        <authorList>
            <person name="Lamendella R."/>
        </authorList>
    </citation>
    <scope>NUCLEOTIDE SEQUENCE [LARGE SCALE GENOMIC DNA]</scope>
    <source>
        <strain evidence="1 2">6_TX</strain>
    </source>
</reference>
<protein>
    <recommendedName>
        <fullName evidence="3">DUF2892 family protein</fullName>
    </recommendedName>
</protein>
<proteinExistence type="predicted"/>
<dbReference type="Proteomes" id="UP000294489">
    <property type="component" value="Unassembled WGS sequence"/>
</dbReference>
<accession>A0A4V3GTR4</accession>
<dbReference type="OrthoDB" id="9799383at2"/>
<evidence type="ECO:0008006" key="3">
    <source>
        <dbReference type="Google" id="ProtNLM"/>
    </source>
</evidence>
<evidence type="ECO:0000313" key="1">
    <source>
        <dbReference type="EMBL" id="TDX27673.1"/>
    </source>
</evidence>
<dbReference type="EMBL" id="SOEC01000013">
    <property type="protein sequence ID" value="TDX27673.1"/>
    <property type="molecule type" value="Genomic_DNA"/>
</dbReference>
<dbReference type="Gene3D" id="6.10.140.1340">
    <property type="match status" value="1"/>
</dbReference>
<dbReference type="AlphaFoldDB" id="A0A4V3GTR4"/>
<sequence length="153" mass="17455">MLPSTTSRVERNTADSINQQIRQRMEENVAYFAAHPHEIEQRLHKLDHEWDIERTLEANASALSLTGVAMGAFVDKRWLLLPAAVTGFLLQHALQGWCPPIIFFRRRGIRTSKEIDQERYALKALRGDFKFTGVDSVEATPEVRANQVLSAIR</sequence>
<comment type="caution">
    <text evidence="1">The sequence shown here is derived from an EMBL/GenBank/DDBJ whole genome shotgun (WGS) entry which is preliminary data.</text>
</comment>
<name>A0A4V3GTR4_9GAMM</name>
<dbReference type="RefSeq" id="WP_134019073.1">
    <property type="nucleotide sequence ID" value="NZ_SOEC01000013.1"/>
</dbReference>
<evidence type="ECO:0000313" key="2">
    <source>
        <dbReference type="Proteomes" id="UP000294489"/>
    </source>
</evidence>
<gene>
    <name evidence="1" type="ORF">DFO67_113105</name>
</gene>